<dbReference type="InterPro" id="IPR050362">
    <property type="entry name" value="Cation-dep_OMT"/>
</dbReference>
<evidence type="ECO:0000313" key="5">
    <source>
        <dbReference type="Proteomes" id="UP000616114"/>
    </source>
</evidence>
<dbReference type="SUPFAM" id="SSF53335">
    <property type="entry name" value="S-adenosyl-L-methionine-dependent methyltransferases"/>
    <property type="match status" value="1"/>
</dbReference>
<dbReference type="PANTHER" id="PTHR10509:SF85">
    <property type="entry name" value="O-METHYLTRANSFERASE RV1220C-RELATED"/>
    <property type="match status" value="1"/>
</dbReference>
<sequence>MSDDHARAATFAESYFASDPVMDAARTLASEYSAVPVPRSVAGLLEILAGSAGVRQAVEVGTGVGVSSLALLRGMSPLGVLTSIDVDPDRQAAAKDLITVARIKSHRFRTICGPGEDVLTRLAPNGYELAFIDTEPLRLELTVRRAVPLLAPGGLLIVHQALLRGAVANPANRDPRAQAVRATLKWIARQDGLSRVLLPAGDGLLVARRTTT</sequence>
<reference evidence="4" key="1">
    <citation type="journal article" date="2014" name="Int. J. Syst. Evol. Microbiol.">
        <title>Complete genome sequence of Corynebacterium casei LMG S-19264T (=DSM 44701T), isolated from a smear-ripened cheese.</title>
        <authorList>
            <consortium name="US DOE Joint Genome Institute (JGI-PGF)"/>
            <person name="Walter F."/>
            <person name="Albersmeier A."/>
            <person name="Kalinowski J."/>
            <person name="Ruckert C."/>
        </authorList>
    </citation>
    <scope>NUCLEOTIDE SEQUENCE</scope>
    <source>
        <strain evidence="4">CGMCC 1.12785</strain>
    </source>
</reference>
<organism evidence="4 5">
    <name type="scientific">Sediminivirga luteola</name>
    <dbReference type="NCBI Taxonomy" id="1774748"/>
    <lineage>
        <taxon>Bacteria</taxon>
        <taxon>Bacillati</taxon>
        <taxon>Actinomycetota</taxon>
        <taxon>Actinomycetes</taxon>
        <taxon>Micrococcales</taxon>
        <taxon>Brevibacteriaceae</taxon>
        <taxon>Sediminivirga</taxon>
    </lineage>
</organism>
<dbReference type="CDD" id="cd02440">
    <property type="entry name" value="AdoMet_MTases"/>
    <property type="match status" value="1"/>
</dbReference>
<dbReference type="GO" id="GO:0008171">
    <property type="term" value="F:O-methyltransferase activity"/>
    <property type="evidence" value="ECO:0007669"/>
    <property type="project" value="InterPro"/>
</dbReference>
<keyword evidence="2" id="KW-0808">Transferase</keyword>
<dbReference type="InterPro" id="IPR029063">
    <property type="entry name" value="SAM-dependent_MTases_sf"/>
</dbReference>
<protein>
    <submittedName>
        <fullName evidence="4">Putative O-methyltransferase</fullName>
    </submittedName>
</protein>
<evidence type="ECO:0000256" key="1">
    <source>
        <dbReference type="ARBA" id="ARBA00022603"/>
    </source>
</evidence>
<dbReference type="PROSITE" id="PS51682">
    <property type="entry name" value="SAM_OMT_I"/>
    <property type="match status" value="1"/>
</dbReference>
<dbReference type="EMBL" id="BMFY01000003">
    <property type="protein sequence ID" value="GGA07348.1"/>
    <property type="molecule type" value="Genomic_DNA"/>
</dbReference>
<gene>
    <name evidence="4" type="ORF">GCM10011333_07530</name>
</gene>
<keyword evidence="5" id="KW-1185">Reference proteome</keyword>
<proteinExistence type="predicted"/>
<comment type="caution">
    <text evidence="4">The sequence shown here is derived from an EMBL/GenBank/DDBJ whole genome shotgun (WGS) entry which is preliminary data.</text>
</comment>
<name>A0A8J2TWD5_9MICO</name>
<dbReference type="PANTHER" id="PTHR10509">
    <property type="entry name" value="O-METHYLTRANSFERASE-RELATED"/>
    <property type="match status" value="1"/>
</dbReference>
<dbReference type="Pfam" id="PF01596">
    <property type="entry name" value="Methyltransf_3"/>
    <property type="match status" value="1"/>
</dbReference>
<dbReference type="GO" id="GO:0008757">
    <property type="term" value="F:S-adenosylmethionine-dependent methyltransferase activity"/>
    <property type="evidence" value="ECO:0007669"/>
    <property type="project" value="TreeGrafter"/>
</dbReference>
<evidence type="ECO:0000256" key="2">
    <source>
        <dbReference type="ARBA" id="ARBA00022679"/>
    </source>
</evidence>
<evidence type="ECO:0000256" key="3">
    <source>
        <dbReference type="ARBA" id="ARBA00022691"/>
    </source>
</evidence>
<keyword evidence="3" id="KW-0949">S-adenosyl-L-methionine</keyword>
<dbReference type="InterPro" id="IPR002935">
    <property type="entry name" value="SAM_O-MeTrfase"/>
</dbReference>
<dbReference type="AlphaFoldDB" id="A0A8J2TWD5"/>
<dbReference type="Proteomes" id="UP000616114">
    <property type="component" value="Unassembled WGS sequence"/>
</dbReference>
<evidence type="ECO:0000313" key="4">
    <source>
        <dbReference type="EMBL" id="GGA07348.1"/>
    </source>
</evidence>
<dbReference type="Gene3D" id="3.40.50.150">
    <property type="entry name" value="Vaccinia Virus protein VP39"/>
    <property type="match status" value="1"/>
</dbReference>
<reference evidence="4" key="2">
    <citation type="submission" date="2020-09" db="EMBL/GenBank/DDBJ databases">
        <authorList>
            <person name="Sun Q."/>
            <person name="Zhou Y."/>
        </authorList>
    </citation>
    <scope>NUCLEOTIDE SEQUENCE</scope>
    <source>
        <strain evidence="4">CGMCC 1.12785</strain>
    </source>
</reference>
<accession>A0A8J2TWD5</accession>
<dbReference type="GO" id="GO:0032259">
    <property type="term" value="P:methylation"/>
    <property type="evidence" value="ECO:0007669"/>
    <property type="project" value="UniProtKB-KW"/>
</dbReference>
<dbReference type="RefSeq" id="WP_188549599.1">
    <property type="nucleotide sequence ID" value="NZ_BMFY01000003.1"/>
</dbReference>
<keyword evidence="1" id="KW-0489">Methyltransferase</keyword>